<dbReference type="EC" id="3.2.2.31" evidence="3 13"/>
<dbReference type="SUPFAM" id="SSF55811">
    <property type="entry name" value="Nudix"/>
    <property type="match status" value="1"/>
</dbReference>
<evidence type="ECO:0000256" key="6">
    <source>
        <dbReference type="ARBA" id="ARBA00022723"/>
    </source>
</evidence>
<keyword evidence="11" id="KW-0234">DNA repair</keyword>
<accession>A0ABS9CLJ9</accession>
<dbReference type="InterPro" id="IPR000445">
    <property type="entry name" value="HhH_motif"/>
</dbReference>
<dbReference type="PANTHER" id="PTHR42944">
    <property type="entry name" value="ADENINE DNA GLYCOSYLASE"/>
    <property type="match status" value="1"/>
</dbReference>
<dbReference type="SUPFAM" id="SSF48150">
    <property type="entry name" value="DNA-glycosylase"/>
    <property type="match status" value="1"/>
</dbReference>
<protein>
    <recommendedName>
        <fullName evidence="4 13">Adenine DNA glycosylase</fullName>
        <ecNumber evidence="3 13">3.2.2.31</ecNumber>
    </recommendedName>
</protein>
<dbReference type="InterPro" id="IPR044298">
    <property type="entry name" value="MIG/MutY"/>
</dbReference>
<dbReference type="InterPro" id="IPR004035">
    <property type="entry name" value="Endouclease-III_FeS-bd_BS"/>
</dbReference>
<evidence type="ECO:0000256" key="2">
    <source>
        <dbReference type="ARBA" id="ARBA00008343"/>
    </source>
</evidence>
<keyword evidence="7 13" id="KW-0227">DNA damage</keyword>
<evidence type="ECO:0000313" key="16">
    <source>
        <dbReference type="Proteomes" id="UP001299220"/>
    </source>
</evidence>
<dbReference type="CDD" id="cd03431">
    <property type="entry name" value="NUDIX_DNA_Glycosylase_C-MutY"/>
    <property type="match status" value="1"/>
</dbReference>
<comment type="function">
    <text evidence="13">Adenine glycosylase active on G-A mispairs.</text>
</comment>
<dbReference type="InterPro" id="IPR023170">
    <property type="entry name" value="HhH_base_excis_C"/>
</dbReference>
<dbReference type="RefSeq" id="WP_235322465.1">
    <property type="nucleotide sequence ID" value="NZ_JAFBIT010000001.1"/>
</dbReference>
<evidence type="ECO:0000256" key="10">
    <source>
        <dbReference type="ARBA" id="ARBA00023014"/>
    </source>
</evidence>
<dbReference type="InterPro" id="IPR011257">
    <property type="entry name" value="DNA_glycosylase"/>
</dbReference>
<dbReference type="Pfam" id="PF14815">
    <property type="entry name" value="NUDIX_4"/>
    <property type="match status" value="1"/>
</dbReference>
<dbReference type="InterPro" id="IPR003265">
    <property type="entry name" value="HhH-GPD_domain"/>
</dbReference>
<dbReference type="NCBIfam" id="TIGR01084">
    <property type="entry name" value="mutY"/>
    <property type="match status" value="1"/>
</dbReference>
<keyword evidence="6" id="KW-0479">Metal-binding</keyword>
<evidence type="ECO:0000256" key="9">
    <source>
        <dbReference type="ARBA" id="ARBA00023004"/>
    </source>
</evidence>
<feature type="domain" description="HhH-GPD" evidence="14">
    <location>
        <begin position="45"/>
        <end position="196"/>
    </location>
</feature>
<organism evidence="15 16">
    <name type="scientific">Anaeromassilibacillus senegalensis</name>
    <dbReference type="NCBI Taxonomy" id="1673717"/>
    <lineage>
        <taxon>Bacteria</taxon>
        <taxon>Bacillati</taxon>
        <taxon>Bacillota</taxon>
        <taxon>Clostridia</taxon>
        <taxon>Eubacteriales</taxon>
        <taxon>Acutalibacteraceae</taxon>
        <taxon>Anaeromassilibacillus</taxon>
    </lineage>
</organism>
<evidence type="ECO:0000256" key="4">
    <source>
        <dbReference type="ARBA" id="ARBA00022023"/>
    </source>
</evidence>
<comment type="caution">
    <text evidence="15">The sequence shown here is derived from an EMBL/GenBank/DDBJ whole genome shotgun (WGS) entry which is preliminary data.</text>
</comment>
<dbReference type="InterPro" id="IPR015797">
    <property type="entry name" value="NUDIX_hydrolase-like_dom_sf"/>
</dbReference>
<dbReference type="InterPro" id="IPR005760">
    <property type="entry name" value="A/G_AdeGlyc_MutY"/>
</dbReference>
<dbReference type="EMBL" id="JAFBIT010000001">
    <property type="protein sequence ID" value="MCF2651458.1"/>
    <property type="molecule type" value="Genomic_DNA"/>
</dbReference>
<dbReference type="SMART" id="SM00478">
    <property type="entry name" value="ENDO3c"/>
    <property type="match status" value="1"/>
</dbReference>
<dbReference type="Gene3D" id="3.90.79.10">
    <property type="entry name" value="Nucleoside Triphosphate Pyrophosphohydrolase"/>
    <property type="match status" value="1"/>
</dbReference>
<dbReference type="Gene3D" id="1.10.1670.10">
    <property type="entry name" value="Helix-hairpin-Helix base-excision DNA repair enzymes (C-terminal)"/>
    <property type="match status" value="1"/>
</dbReference>
<keyword evidence="12 13" id="KW-0326">Glycosidase</keyword>
<dbReference type="InterPro" id="IPR029119">
    <property type="entry name" value="MutY_C"/>
</dbReference>
<reference evidence="15 16" key="1">
    <citation type="submission" date="2020-12" db="EMBL/GenBank/DDBJ databases">
        <title>Whole genome sequences of gut porcine anaerobes.</title>
        <authorList>
            <person name="Kubasova T."/>
            <person name="Jahodarova E."/>
            <person name="Rychlik I."/>
        </authorList>
    </citation>
    <scope>NUCLEOTIDE SEQUENCE [LARGE SCALE GENOMIC DNA]</scope>
    <source>
        <strain evidence="15 16">An867</strain>
    </source>
</reference>
<dbReference type="Proteomes" id="UP001299220">
    <property type="component" value="Unassembled WGS sequence"/>
</dbReference>
<sequence>MEDKTEQAVYEALPALLLPWYAENARDLPWRHSREPYRVWVSEIMLQQTRVEAVIGYYNRFMAAFPTIYALAEAEESRVLKLWEGLGYYSRARNLQKTAKQIVDDFDGVFPDTAEALEKLPGIGAYTAGAIASICFECPSAAVDGNVLRIMARITADDSPIDLPATKRKIGAALEKVYPKGRCGAFTQALMELGACVCTPKSPGCTACPVQTLCAAHRENAVQSFPVKLPKAKKRVEERTVFLLRCGGETAICRREETGLLAGLWQFPNCAGALTVEEAVRWAEEHGVQPVGLFRSVHRTHIFTHIRWEMIGYLLDCAAKSADFVWAGREALTEAYALPTAFRMFLEDI</sequence>
<dbReference type="CDD" id="cd00056">
    <property type="entry name" value="ENDO3c"/>
    <property type="match status" value="1"/>
</dbReference>
<dbReference type="Pfam" id="PF00633">
    <property type="entry name" value="HHH"/>
    <property type="match status" value="1"/>
</dbReference>
<evidence type="ECO:0000259" key="14">
    <source>
        <dbReference type="SMART" id="SM00478"/>
    </source>
</evidence>
<evidence type="ECO:0000256" key="11">
    <source>
        <dbReference type="ARBA" id="ARBA00023204"/>
    </source>
</evidence>
<evidence type="ECO:0000256" key="7">
    <source>
        <dbReference type="ARBA" id="ARBA00022763"/>
    </source>
</evidence>
<keyword evidence="10" id="KW-0411">Iron-sulfur</keyword>
<name>A0ABS9CLJ9_9FIRM</name>
<evidence type="ECO:0000256" key="1">
    <source>
        <dbReference type="ARBA" id="ARBA00000843"/>
    </source>
</evidence>
<comment type="similarity">
    <text evidence="2 13">Belongs to the Nth/MutY family.</text>
</comment>
<evidence type="ECO:0000313" key="15">
    <source>
        <dbReference type="EMBL" id="MCF2651458.1"/>
    </source>
</evidence>
<keyword evidence="5" id="KW-0004">4Fe-4S</keyword>
<evidence type="ECO:0000256" key="13">
    <source>
        <dbReference type="RuleBase" id="RU365096"/>
    </source>
</evidence>
<keyword evidence="8" id="KW-0378">Hydrolase</keyword>
<evidence type="ECO:0000256" key="3">
    <source>
        <dbReference type="ARBA" id="ARBA00012045"/>
    </source>
</evidence>
<proteinExistence type="inferred from homology"/>
<keyword evidence="16" id="KW-1185">Reference proteome</keyword>
<comment type="catalytic activity">
    <reaction evidence="1 13">
        <text>Hydrolyzes free adenine bases from 7,8-dihydro-8-oxoguanine:adenine mismatched double-stranded DNA, leaving an apurinic site.</text>
        <dbReference type="EC" id="3.2.2.31"/>
    </reaction>
</comment>
<dbReference type="PANTHER" id="PTHR42944:SF1">
    <property type="entry name" value="ADENINE DNA GLYCOSYLASE"/>
    <property type="match status" value="1"/>
</dbReference>
<dbReference type="Pfam" id="PF00730">
    <property type="entry name" value="HhH-GPD"/>
    <property type="match status" value="1"/>
</dbReference>
<evidence type="ECO:0000256" key="5">
    <source>
        <dbReference type="ARBA" id="ARBA00022485"/>
    </source>
</evidence>
<dbReference type="Gene3D" id="1.10.340.30">
    <property type="entry name" value="Hypothetical protein, domain 2"/>
    <property type="match status" value="1"/>
</dbReference>
<keyword evidence="9 13" id="KW-0408">Iron</keyword>
<dbReference type="PROSITE" id="PS00764">
    <property type="entry name" value="ENDONUCLEASE_III_1"/>
    <property type="match status" value="1"/>
</dbReference>
<evidence type="ECO:0000256" key="8">
    <source>
        <dbReference type="ARBA" id="ARBA00022801"/>
    </source>
</evidence>
<gene>
    <name evidence="15" type="primary">mutY</name>
    <name evidence="15" type="ORF">JQM67_02400</name>
</gene>
<comment type="cofactor">
    <cofactor evidence="13">
        <name>[4Fe-4S] cluster</name>
        <dbReference type="ChEBI" id="CHEBI:49883"/>
    </cofactor>
    <text evidence="13">Binds 1 [4Fe-4S] cluster.</text>
</comment>
<evidence type="ECO:0000256" key="12">
    <source>
        <dbReference type="ARBA" id="ARBA00023295"/>
    </source>
</evidence>